<dbReference type="EMBL" id="AMRJ01000023">
    <property type="protein sequence ID" value="EKF73574.1"/>
    <property type="molecule type" value="Genomic_DNA"/>
</dbReference>
<evidence type="ECO:0000313" key="8">
    <source>
        <dbReference type="Proteomes" id="UP000010164"/>
    </source>
</evidence>
<dbReference type="eggNOG" id="COG1216">
    <property type="taxonomic scope" value="Bacteria"/>
</dbReference>
<dbReference type="AlphaFoldDB" id="L0W9B3"/>
<dbReference type="Gene3D" id="3.90.550.10">
    <property type="entry name" value="Spore Coat Polysaccharide Biosynthesis Protein SpsA, Chain A"/>
    <property type="match status" value="1"/>
</dbReference>
<gene>
    <name evidence="7" type="ORF">A11A3_13133</name>
</gene>
<protein>
    <recommendedName>
        <fullName evidence="6">Glycosyltransferase 2-like domain-containing protein</fullName>
    </recommendedName>
</protein>
<proteinExistence type="predicted"/>
<name>L0W9B3_9GAMM</name>
<dbReference type="Proteomes" id="UP000010164">
    <property type="component" value="Unassembled WGS sequence"/>
</dbReference>
<evidence type="ECO:0000256" key="3">
    <source>
        <dbReference type="ARBA" id="ARBA00022676"/>
    </source>
</evidence>
<dbReference type="OrthoDB" id="5291101at2"/>
<accession>L0W9B3</accession>
<keyword evidence="4" id="KW-0808">Transferase</keyword>
<dbReference type="GO" id="GO:0016757">
    <property type="term" value="F:glycosyltransferase activity"/>
    <property type="evidence" value="ECO:0007669"/>
    <property type="project" value="UniProtKB-KW"/>
</dbReference>
<reference evidence="7 8" key="1">
    <citation type="journal article" date="2012" name="J. Bacteriol.">
        <title>Genome Sequence of the Alkane-Degrading Bacterium Alcanivorax hongdengensis Type Strain A-11-3.</title>
        <authorList>
            <person name="Lai Q."/>
            <person name="Shao Z."/>
        </authorList>
    </citation>
    <scope>NUCLEOTIDE SEQUENCE [LARGE SCALE GENOMIC DNA]</scope>
    <source>
        <strain evidence="7 8">A-11-3</strain>
    </source>
</reference>
<dbReference type="InterPro" id="IPR029044">
    <property type="entry name" value="Nucleotide-diphossugar_trans"/>
</dbReference>
<dbReference type="SUPFAM" id="SSF53448">
    <property type="entry name" value="Nucleotide-diphospho-sugar transferases"/>
    <property type="match status" value="1"/>
</dbReference>
<dbReference type="InterPro" id="IPR001173">
    <property type="entry name" value="Glyco_trans_2-like"/>
</dbReference>
<keyword evidence="2" id="KW-1003">Cell membrane</keyword>
<sequence length="226" mass="25863">MASISIVVPVLNEAANLRELLPALAGLLMPEDELWVVDGGSTDDSVLVARQWATGCVRTAPGRARQMNAGAAEARGHWLWFVHADCRPERAHLQALRAVSPDRPWGRFDVRLSGEGGLFRLIGGLINLRSRISGIATGDQGIFVQRQRFLALGGFADQPLMEDIALSLRLRKQRWPRCLRPRLQTSSRRWRQHGSWRTIWLMWRLRWRYWRGADPVALHREYYGEH</sequence>
<evidence type="ECO:0000256" key="2">
    <source>
        <dbReference type="ARBA" id="ARBA00022475"/>
    </source>
</evidence>
<dbReference type="STRING" id="1177179.A11A3_13133"/>
<comment type="subcellular location">
    <subcellularLocation>
        <location evidence="1">Cell membrane</location>
    </subcellularLocation>
</comment>
<dbReference type="PANTHER" id="PTHR43646">
    <property type="entry name" value="GLYCOSYLTRANSFERASE"/>
    <property type="match status" value="1"/>
</dbReference>
<evidence type="ECO:0000313" key="7">
    <source>
        <dbReference type="EMBL" id="EKF73574.1"/>
    </source>
</evidence>
<evidence type="ECO:0000256" key="5">
    <source>
        <dbReference type="ARBA" id="ARBA00023136"/>
    </source>
</evidence>
<dbReference type="PANTHER" id="PTHR43646:SF2">
    <property type="entry name" value="GLYCOSYLTRANSFERASE 2-LIKE DOMAIN-CONTAINING PROTEIN"/>
    <property type="match status" value="1"/>
</dbReference>
<comment type="caution">
    <text evidence="7">The sequence shown here is derived from an EMBL/GenBank/DDBJ whole genome shotgun (WGS) entry which is preliminary data.</text>
</comment>
<keyword evidence="3" id="KW-0328">Glycosyltransferase</keyword>
<evidence type="ECO:0000256" key="1">
    <source>
        <dbReference type="ARBA" id="ARBA00004236"/>
    </source>
</evidence>
<dbReference type="InterPro" id="IPR026461">
    <property type="entry name" value="Trfase_2_rSAM/seldom_assoc"/>
</dbReference>
<evidence type="ECO:0000256" key="4">
    <source>
        <dbReference type="ARBA" id="ARBA00022679"/>
    </source>
</evidence>
<dbReference type="NCBIfam" id="TIGR04283">
    <property type="entry name" value="glyco_like_mftF"/>
    <property type="match status" value="1"/>
</dbReference>
<dbReference type="CDD" id="cd02522">
    <property type="entry name" value="GT_2_like_a"/>
    <property type="match status" value="1"/>
</dbReference>
<organism evidence="7 8">
    <name type="scientific">Alcanivorax hongdengensis A-11-3</name>
    <dbReference type="NCBI Taxonomy" id="1177179"/>
    <lineage>
        <taxon>Bacteria</taxon>
        <taxon>Pseudomonadati</taxon>
        <taxon>Pseudomonadota</taxon>
        <taxon>Gammaproteobacteria</taxon>
        <taxon>Oceanospirillales</taxon>
        <taxon>Alcanivoracaceae</taxon>
        <taxon>Alcanivorax</taxon>
    </lineage>
</organism>
<keyword evidence="8" id="KW-1185">Reference proteome</keyword>
<keyword evidence="5" id="KW-0472">Membrane</keyword>
<dbReference type="PATRIC" id="fig|1177179.3.peg.2610"/>
<dbReference type="Pfam" id="PF00535">
    <property type="entry name" value="Glycos_transf_2"/>
    <property type="match status" value="1"/>
</dbReference>
<evidence type="ECO:0000259" key="6">
    <source>
        <dbReference type="Pfam" id="PF00535"/>
    </source>
</evidence>
<feature type="domain" description="Glycosyltransferase 2-like" evidence="6">
    <location>
        <begin position="5"/>
        <end position="96"/>
    </location>
</feature>
<dbReference type="RefSeq" id="WP_008929797.1">
    <property type="nucleotide sequence ID" value="NZ_AMRJ01000023.1"/>
</dbReference>
<dbReference type="GO" id="GO:0005886">
    <property type="term" value="C:plasma membrane"/>
    <property type="evidence" value="ECO:0007669"/>
    <property type="project" value="UniProtKB-SubCell"/>
</dbReference>